<proteinExistence type="predicted"/>
<reference evidence="2 3" key="1">
    <citation type="submission" date="2024-04" db="EMBL/GenBank/DDBJ databases">
        <authorList>
            <person name="Fracassetti M."/>
        </authorList>
    </citation>
    <scope>NUCLEOTIDE SEQUENCE [LARGE SCALE GENOMIC DNA]</scope>
</reference>
<protein>
    <submittedName>
        <fullName evidence="2">Uncharacterized protein</fullName>
    </submittedName>
</protein>
<gene>
    <name evidence="2" type="ORF">LTRI10_LOCUS19850</name>
</gene>
<evidence type="ECO:0000313" key="2">
    <source>
        <dbReference type="EMBL" id="CAL1378254.1"/>
    </source>
</evidence>
<dbReference type="AlphaFoldDB" id="A0AAV2DXM7"/>
<dbReference type="EMBL" id="OZ034816">
    <property type="protein sequence ID" value="CAL1378254.1"/>
    <property type="molecule type" value="Genomic_DNA"/>
</dbReference>
<dbReference type="Proteomes" id="UP001497516">
    <property type="component" value="Chromosome 3"/>
</dbReference>
<keyword evidence="3" id="KW-1185">Reference proteome</keyword>
<evidence type="ECO:0000256" key="1">
    <source>
        <dbReference type="SAM" id="MobiDB-lite"/>
    </source>
</evidence>
<evidence type="ECO:0000313" key="3">
    <source>
        <dbReference type="Proteomes" id="UP001497516"/>
    </source>
</evidence>
<feature type="region of interest" description="Disordered" evidence="1">
    <location>
        <begin position="30"/>
        <end position="50"/>
    </location>
</feature>
<organism evidence="2 3">
    <name type="scientific">Linum trigynum</name>
    <dbReference type="NCBI Taxonomy" id="586398"/>
    <lineage>
        <taxon>Eukaryota</taxon>
        <taxon>Viridiplantae</taxon>
        <taxon>Streptophyta</taxon>
        <taxon>Embryophyta</taxon>
        <taxon>Tracheophyta</taxon>
        <taxon>Spermatophyta</taxon>
        <taxon>Magnoliopsida</taxon>
        <taxon>eudicotyledons</taxon>
        <taxon>Gunneridae</taxon>
        <taxon>Pentapetalae</taxon>
        <taxon>rosids</taxon>
        <taxon>fabids</taxon>
        <taxon>Malpighiales</taxon>
        <taxon>Linaceae</taxon>
        <taxon>Linum</taxon>
    </lineage>
</organism>
<sequence length="165" mass="18725">MLFLSFQSSQAKPCRIHAAKELIQGSLLRGDRPAADNRSKAVGERSQETNHMLEEAPDTTVVPALTEEMVGAFFSLFAKDTSARKEPTSSLQIFMSQNAYVHDQPKKRIHLRQNVRLPHHFERKIVKALHSIMNQGTIHGVHRKTILWNEVPNQLGRTRINQIIG</sequence>
<accession>A0AAV2DXM7</accession>
<name>A0AAV2DXM7_9ROSI</name>